<dbReference type="OMA" id="TIRIWTF"/>
<evidence type="ECO:0000256" key="3">
    <source>
        <dbReference type="PROSITE-ProRule" id="PRU00221"/>
    </source>
</evidence>
<organism evidence="5 6">
    <name type="scientific">Fomitiporia mediterranea (strain MF3/22)</name>
    <name type="common">Grapevine white-rot fungus</name>
    <dbReference type="NCBI Taxonomy" id="694068"/>
    <lineage>
        <taxon>Eukaryota</taxon>
        <taxon>Fungi</taxon>
        <taxon>Dikarya</taxon>
        <taxon>Basidiomycota</taxon>
        <taxon>Agaricomycotina</taxon>
        <taxon>Agaricomycetes</taxon>
        <taxon>Hymenochaetales</taxon>
        <taxon>Hymenochaetaceae</taxon>
        <taxon>Fomitiporia</taxon>
    </lineage>
</organism>
<dbReference type="AlphaFoldDB" id="R7SG52"/>
<keyword evidence="2" id="KW-0677">Repeat</keyword>
<dbReference type="InterPro" id="IPR001680">
    <property type="entry name" value="WD40_rpt"/>
</dbReference>
<dbReference type="Pfam" id="PF00400">
    <property type="entry name" value="WD40"/>
    <property type="match status" value="2"/>
</dbReference>
<dbReference type="PROSITE" id="PS00678">
    <property type="entry name" value="WD_REPEATS_1"/>
    <property type="match status" value="1"/>
</dbReference>
<dbReference type="Gene3D" id="2.130.10.10">
    <property type="entry name" value="YVTN repeat-like/Quinoprotein amine dehydrogenase"/>
    <property type="match status" value="1"/>
</dbReference>
<keyword evidence="1 3" id="KW-0853">WD repeat</keyword>
<evidence type="ECO:0000256" key="4">
    <source>
        <dbReference type="SAM" id="MobiDB-lite"/>
    </source>
</evidence>
<dbReference type="OrthoDB" id="6262491at2759"/>
<dbReference type="RefSeq" id="XP_007272105.1">
    <property type="nucleotide sequence ID" value="XM_007272043.1"/>
</dbReference>
<evidence type="ECO:0000256" key="2">
    <source>
        <dbReference type="ARBA" id="ARBA00022737"/>
    </source>
</evidence>
<dbReference type="PROSITE" id="PS50082">
    <property type="entry name" value="WD_REPEATS_2"/>
    <property type="match status" value="2"/>
</dbReference>
<evidence type="ECO:0000313" key="6">
    <source>
        <dbReference type="Proteomes" id="UP000053630"/>
    </source>
</evidence>
<keyword evidence="6" id="KW-1185">Reference proteome</keyword>
<dbReference type="GO" id="GO:1990234">
    <property type="term" value="C:transferase complex"/>
    <property type="evidence" value="ECO:0007669"/>
    <property type="project" value="UniProtKB-ARBA"/>
</dbReference>
<dbReference type="KEGG" id="fme:FOMMEDRAFT_162715"/>
<reference evidence="6" key="1">
    <citation type="journal article" date="2012" name="Science">
        <title>The Paleozoic origin of enzymatic lignin decomposition reconstructed from 31 fungal genomes.</title>
        <authorList>
            <person name="Floudas D."/>
            <person name="Binder M."/>
            <person name="Riley R."/>
            <person name="Barry K."/>
            <person name="Blanchette R.A."/>
            <person name="Henrissat B."/>
            <person name="Martinez A.T."/>
            <person name="Otillar R."/>
            <person name="Spatafora J.W."/>
            <person name="Yadav J.S."/>
            <person name="Aerts A."/>
            <person name="Benoit I."/>
            <person name="Boyd A."/>
            <person name="Carlson A."/>
            <person name="Copeland A."/>
            <person name="Coutinho P.M."/>
            <person name="de Vries R.P."/>
            <person name="Ferreira P."/>
            <person name="Findley K."/>
            <person name="Foster B."/>
            <person name="Gaskell J."/>
            <person name="Glotzer D."/>
            <person name="Gorecki P."/>
            <person name="Heitman J."/>
            <person name="Hesse C."/>
            <person name="Hori C."/>
            <person name="Igarashi K."/>
            <person name="Jurgens J.A."/>
            <person name="Kallen N."/>
            <person name="Kersten P."/>
            <person name="Kohler A."/>
            <person name="Kuees U."/>
            <person name="Kumar T.K.A."/>
            <person name="Kuo A."/>
            <person name="LaButti K."/>
            <person name="Larrondo L.F."/>
            <person name="Lindquist E."/>
            <person name="Ling A."/>
            <person name="Lombard V."/>
            <person name="Lucas S."/>
            <person name="Lundell T."/>
            <person name="Martin R."/>
            <person name="McLaughlin D.J."/>
            <person name="Morgenstern I."/>
            <person name="Morin E."/>
            <person name="Murat C."/>
            <person name="Nagy L.G."/>
            <person name="Nolan M."/>
            <person name="Ohm R.A."/>
            <person name="Patyshakuliyeva A."/>
            <person name="Rokas A."/>
            <person name="Ruiz-Duenas F.J."/>
            <person name="Sabat G."/>
            <person name="Salamov A."/>
            <person name="Samejima M."/>
            <person name="Schmutz J."/>
            <person name="Slot J.C."/>
            <person name="St John F."/>
            <person name="Stenlid J."/>
            <person name="Sun H."/>
            <person name="Sun S."/>
            <person name="Syed K."/>
            <person name="Tsang A."/>
            <person name="Wiebenga A."/>
            <person name="Young D."/>
            <person name="Pisabarro A."/>
            <person name="Eastwood D.C."/>
            <person name="Martin F."/>
            <person name="Cullen D."/>
            <person name="Grigoriev I.V."/>
            <person name="Hibbett D.S."/>
        </authorList>
    </citation>
    <scope>NUCLEOTIDE SEQUENCE [LARGE SCALE GENOMIC DNA]</scope>
    <source>
        <strain evidence="6">MF3/22</strain>
    </source>
</reference>
<dbReference type="EMBL" id="JH717986">
    <property type="protein sequence ID" value="EJC97693.1"/>
    <property type="molecule type" value="Genomic_DNA"/>
</dbReference>
<dbReference type="Proteomes" id="UP000053630">
    <property type="component" value="Unassembled WGS sequence"/>
</dbReference>
<dbReference type="SUPFAM" id="SSF50978">
    <property type="entry name" value="WD40 repeat-like"/>
    <property type="match status" value="1"/>
</dbReference>
<dbReference type="PANTHER" id="PTHR22847">
    <property type="entry name" value="WD40 REPEAT PROTEIN"/>
    <property type="match status" value="1"/>
</dbReference>
<feature type="region of interest" description="Disordered" evidence="4">
    <location>
        <begin position="109"/>
        <end position="130"/>
    </location>
</feature>
<feature type="repeat" description="WD" evidence="3">
    <location>
        <begin position="70"/>
        <end position="101"/>
    </location>
</feature>
<gene>
    <name evidence="5" type="ORF">FOMMEDRAFT_162715</name>
</gene>
<protein>
    <submittedName>
        <fullName evidence="5">WD40 repeat-like protein</fullName>
    </submittedName>
</protein>
<dbReference type="SMART" id="SM00320">
    <property type="entry name" value="WD40"/>
    <property type="match status" value="2"/>
</dbReference>
<dbReference type="InterPro" id="IPR019775">
    <property type="entry name" value="WD40_repeat_CS"/>
</dbReference>
<name>R7SG52_FOMME</name>
<accession>R7SG52</accession>
<dbReference type="eggNOG" id="KOG0266">
    <property type="taxonomic scope" value="Eukaryota"/>
</dbReference>
<dbReference type="PROSITE" id="PS50294">
    <property type="entry name" value="WD_REPEATS_REGION"/>
    <property type="match status" value="2"/>
</dbReference>
<dbReference type="InterPro" id="IPR015943">
    <property type="entry name" value="WD40/YVTN_repeat-like_dom_sf"/>
</dbReference>
<dbReference type="GeneID" id="18675892"/>
<sequence length="194" mass="20862">MVYAYARVSVNYATVRSTSGKSIAGPFEGHTDQINSVACAPNGKHIVSGSCDNTVCVWDVKSGNVVAGPFEGHSDAVMSVAFSPDGRQVAFGSGDLTIRIWTFEAEPLEQPSGNPRATNETSLATLPDGNFGSNWTMSEDGWILGKGGELLTWIPPDLRQTLLPPYCKTVFGWQFATRLDLAASPLGENWTRGY</sequence>
<dbReference type="PANTHER" id="PTHR22847:SF637">
    <property type="entry name" value="WD REPEAT DOMAIN 5B"/>
    <property type="match status" value="1"/>
</dbReference>
<evidence type="ECO:0000313" key="5">
    <source>
        <dbReference type="EMBL" id="EJC97693.1"/>
    </source>
</evidence>
<feature type="repeat" description="WD" evidence="3">
    <location>
        <begin position="27"/>
        <end position="68"/>
    </location>
</feature>
<evidence type="ECO:0000256" key="1">
    <source>
        <dbReference type="ARBA" id="ARBA00022574"/>
    </source>
</evidence>
<feature type="compositionally biased region" description="Polar residues" evidence="4">
    <location>
        <begin position="111"/>
        <end position="124"/>
    </location>
</feature>
<proteinExistence type="predicted"/>
<dbReference type="InterPro" id="IPR036322">
    <property type="entry name" value="WD40_repeat_dom_sf"/>
</dbReference>